<feature type="domain" description="Mammalian cell entry C-terminal" evidence="3">
    <location>
        <begin position="134"/>
        <end position="299"/>
    </location>
</feature>
<keyword evidence="1" id="KW-1133">Transmembrane helix</keyword>
<dbReference type="InterPro" id="IPR003399">
    <property type="entry name" value="Mce/MlaD"/>
</dbReference>
<dbReference type="Pfam" id="PF11887">
    <property type="entry name" value="Mce4_CUP1"/>
    <property type="match status" value="1"/>
</dbReference>
<keyword evidence="1" id="KW-0472">Membrane</keyword>
<evidence type="ECO:0000259" key="2">
    <source>
        <dbReference type="Pfam" id="PF02470"/>
    </source>
</evidence>
<feature type="domain" description="Mce/MlaD" evidence="2">
    <location>
        <begin position="53"/>
        <end position="126"/>
    </location>
</feature>
<dbReference type="Proteomes" id="UP001060504">
    <property type="component" value="Unassembled WGS sequence"/>
</dbReference>
<reference evidence="4 5" key="1">
    <citation type="submission" date="2021-08" db="EMBL/GenBank/DDBJ databases">
        <title>Draft genome sequence of Mycolicibacterium sp. NGTWS1702 strain.</title>
        <authorList>
            <person name="Matsumoto M."/>
            <person name="Tang B.C.C."/>
            <person name="Machida Y."/>
            <person name="Matoyama H."/>
            <person name="Kishihara T."/>
            <person name="Sato S."/>
            <person name="Kondo I."/>
            <person name="Sano M."/>
            <person name="Kato G."/>
        </authorList>
    </citation>
    <scope>NUCLEOTIDE SEQUENCE [LARGE SCALE GENOMIC DNA]</scope>
    <source>
        <strain evidence="4 5">NGTWSNA01</strain>
    </source>
</reference>
<protein>
    <submittedName>
        <fullName evidence="4">MCE family protein</fullName>
    </submittedName>
</protein>
<dbReference type="InterPro" id="IPR005693">
    <property type="entry name" value="Mce"/>
</dbReference>
<feature type="transmembrane region" description="Helical" evidence="1">
    <location>
        <begin position="21"/>
        <end position="45"/>
    </location>
</feature>
<dbReference type="NCBIfam" id="TIGR00996">
    <property type="entry name" value="Mtu_fam_mce"/>
    <property type="match status" value="1"/>
</dbReference>
<accession>A0ABQ4V8Q3</accession>
<name>A0ABQ4V8Q3_9MYCO</name>
<dbReference type="InterPro" id="IPR024516">
    <property type="entry name" value="Mce_C"/>
</dbReference>
<evidence type="ECO:0000256" key="1">
    <source>
        <dbReference type="SAM" id="Phobius"/>
    </source>
</evidence>
<comment type="caution">
    <text evidence="4">The sequence shown here is derived from an EMBL/GenBank/DDBJ whole genome shotgun (WGS) entry which is preliminary data.</text>
</comment>
<dbReference type="InterPro" id="IPR052336">
    <property type="entry name" value="MlaD_Phospholipid_Transporter"/>
</dbReference>
<proteinExistence type="predicted"/>
<gene>
    <name evidence="4" type="ORF">NGTWS1702_12690</name>
</gene>
<organism evidence="4 5">
    <name type="scientific">Mycolicibacterium cyprinidarum</name>
    <dbReference type="NCBI Taxonomy" id="2860311"/>
    <lineage>
        <taxon>Bacteria</taxon>
        <taxon>Bacillati</taxon>
        <taxon>Actinomycetota</taxon>
        <taxon>Actinomycetes</taxon>
        <taxon>Mycobacteriales</taxon>
        <taxon>Mycobacteriaceae</taxon>
        <taxon>Mycolicibacterium</taxon>
    </lineage>
</organism>
<dbReference type="PANTHER" id="PTHR33371">
    <property type="entry name" value="INTERMEMBRANE PHOSPHOLIPID TRANSPORT SYSTEM BINDING PROTEIN MLAD-RELATED"/>
    <property type="match status" value="1"/>
</dbReference>
<dbReference type="Pfam" id="PF02470">
    <property type="entry name" value="MlaD"/>
    <property type="match status" value="1"/>
</dbReference>
<evidence type="ECO:0000313" key="4">
    <source>
        <dbReference type="EMBL" id="GJF13007.1"/>
    </source>
</evidence>
<evidence type="ECO:0000313" key="5">
    <source>
        <dbReference type="Proteomes" id="UP001060504"/>
    </source>
</evidence>
<keyword evidence="1" id="KW-0812">Transmembrane</keyword>
<sequence>MAEKVAKKSLIQRFRDRRPEDYNATWIGFVALATVAVVVLAAVGVKSLGIGETDYTAQFAQAASLKPGNIVTVAGIEVGNVRSVKLVDGHVEVGLTVRDDVKLGKDTKAAIQLQTFLGGRYLALTPAGPGSVPDNTISLANTEVPYDLQELLGDGSVMLSQLDSDQLGESLAVLGKQVNGLPEIVPQAMDNIHKLSSVIADRRDQLGTLFESTERVANTLHSQQARVGVLIDRGQNLLGEFVASQATFRALLVALTGLTNNLDKIVVNNRPMLNDMLKDVRELTDMLGHNDELVSNLLQVAPVTLRGLTNATGYAPALEFFIPNGLAIDSWMCAISGRADQFNMIEYYKDCK</sequence>
<keyword evidence="5" id="KW-1185">Reference proteome</keyword>
<dbReference type="PANTHER" id="PTHR33371:SF18">
    <property type="entry name" value="MCE-FAMILY PROTEIN MCE3C"/>
    <property type="match status" value="1"/>
</dbReference>
<evidence type="ECO:0000259" key="3">
    <source>
        <dbReference type="Pfam" id="PF11887"/>
    </source>
</evidence>
<dbReference type="EMBL" id="BPRH01001344">
    <property type="protein sequence ID" value="GJF13007.1"/>
    <property type="molecule type" value="Genomic_DNA"/>
</dbReference>